<dbReference type="SUPFAM" id="SSF48726">
    <property type="entry name" value="Immunoglobulin"/>
    <property type="match status" value="10"/>
</dbReference>
<comment type="caution">
    <text evidence="5">The sequence shown here is derived from an EMBL/GenBank/DDBJ whole genome shotgun (WGS) entry which is preliminary data.</text>
</comment>
<dbReference type="EMBL" id="CAKKNF020000119">
    <property type="protein sequence ID" value="CAH0750561.1"/>
    <property type="molecule type" value="Genomic_DNA"/>
</dbReference>
<dbReference type="Pfam" id="PF07679">
    <property type="entry name" value="I-set"/>
    <property type="match status" value="7"/>
</dbReference>
<feature type="domain" description="Ig-like" evidence="4">
    <location>
        <begin position="791"/>
        <end position="880"/>
    </location>
</feature>
<dbReference type="InterPro" id="IPR003598">
    <property type="entry name" value="Ig_sub2"/>
</dbReference>
<dbReference type="Gene3D" id="2.60.40.10">
    <property type="entry name" value="Immunoglobulins"/>
    <property type="match status" value="10"/>
</dbReference>
<dbReference type="AlphaFoldDB" id="A0AAI8Y5Z3"/>
<dbReference type="InterPro" id="IPR013098">
    <property type="entry name" value="Ig_I-set"/>
</dbReference>
<name>A0AAI8Y5Z3_BEMTA</name>
<evidence type="ECO:0000256" key="1">
    <source>
        <dbReference type="ARBA" id="ARBA00022729"/>
    </source>
</evidence>
<feature type="domain" description="Ig-like" evidence="4">
    <location>
        <begin position="324"/>
        <end position="415"/>
    </location>
</feature>
<dbReference type="Proteomes" id="UP001152759">
    <property type="component" value="Unassembled WGS sequence"/>
</dbReference>
<accession>A0AAI8Y5Z3</accession>
<dbReference type="InterPro" id="IPR050958">
    <property type="entry name" value="Cell_Adh-Cytoskel_Orgn"/>
</dbReference>
<gene>
    <name evidence="5" type="ORF">BEMITA_LOCUS231</name>
</gene>
<sequence>QPDPGIWRVNVKSDAQYTIRSTGLSNIDFSYGFSVRPAKTLIETSHRPLKGAENSILIQTEPKNIQNLTMVCFLNVKGEILQNVTLEPLTPKKGVYSSEPFTPNGDYFYVSINGFSKDGTPLKRITPTAISPQLPAIPEIQPTTNYTGLIHQDISLQCYVESLVPFSVRWFKDNKAVGRNIQYPQTAVAEWKVSDLKSEDEGTYACQAKNAAGYAMERIHLFVTGNPPFIRTTDHVIGTPDQPSILECKVESSMTYNVTWFQGITGETRHWKELKPDNRFSLGSQNQLIINPTLESDAGWYQCIAQNSAGSGMGKLYLSVKEEPKISIEPSSMKVTKNGSVILTCTVLRGTPKPKLLWRKDDLPLSDGLQGKYQLKKTETSSTLSVSNVHFSDAGFYTCHAVNDVNIITSQAFVEYVEAPVVQVEKSYQFVKEGDFVRFKCQVSGLPQPAVSWLKDGQLIEINSNIIRIKDDLSILSVKLSDSGQYTCRGQNSESSHSDSTILEVGVPPNTIENHIDNTISAVNLGDDVEFHCAVNGLPVPSIIWNRDGNMSFLESKRFQISNDSVVLKIIETSLEDEGLYTCEAENIFGKTTLEFLLKITGTEAPKFEETSKNENILQIAPGEKAYLSCSLTGGKPKPSVLWYHNQLPVNIGHSRFQQHDNGSLTISQIGKFDGGTYVCVASNPLGSIKKVFTLQTYEPPKFEENLQSWFHVLIGENVTLPCRVTSEPKGTVTWQKDGHILTTDNRLIILDDELSVLQAQIEDKGTYVCTVTNPAGSASRAVALDVSAIPTILDTQENMITLQEGEDYKIPCTASGTPNPDIKWKRFNKTFSAGYHDEEIFILADNSLILRSVTPKMGGTYECIAENKAGSATREYTLTVNVPDLPTGEPDVPVVNVEVVESDVALLECPLPSLSPPEWLKDGTELVNLHNERADEAHFALMDRQRIVRIPESRISDSGDYTCLVENNDLESDTAIVRLNVVAAPSFEQEVYEPHVTVIEGEKLVLSCTARGNPQPKVQWQFLSKATPITEYTFPGVYFEQPFKQNLVIPRTNHSRHEGHYQCSATNKLSTQIRDFHVEVIRKYSKQHRFYFL</sequence>
<proteinExistence type="predicted"/>
<feature type="domain" description="Ig-like" evidence="4">
    <location>
        <begin position="132"/>
        <end position="224"/>
    </location>
</feature>
<dbReference type="SMART" id="SM00409">
    <property type="entry name" value="IG"/>
    <property type="match status" value="10"/>
</dbReference>
<dbReference type="InterPro" id="IPR003599">
    <property type="entry name" value="Ig_sub"/>
</dbReference>
<dbReference type="InterPro" id="IPR036179">
    <property type="entry name" value="Ig-like_dom_sf"/>
</dbReference>
<feature type="domain" description="Ig-like" evidence="4">
    <location>
        <begin position="701"/>
        <end position="788"/>
    </location>
</feature>
<dbReference type="GO" id="GO:0007156">
    <property type="term" value="P:homophilic cell adhesion via plasma membrane adhesion molecules"/>
    <property type="evidence" value="ECO:0007669"/>
    <property type="project" value="TreeGrafter"/>
</dbReference>
<feature type="domain" description="Ig-like" evidence="4">
    <location>
        <begin position="606"/>
        <end position="696"/>
    </location>
</feature>
<dbReference type="PANTHER" id="PTHR45080:SF8">
    <property type="entry name" value="IG-LIKE DOMAIN-CONTAINING PROTEIN"/>
    <property type="match status" value="1"/>
</dbReference>
<evidence type="ECO:0000256" key="3">
    <source>
        <dbReference type="ARBA" id="ARBA00023319"/>
    </source>
</evidence>
<dbReference type="InterPro" id="IPR013106">
    <property type="entry name" value="Ig_V-set"/>
</dbReference>
<dbReference type="PROSITE" id="PS50835">
    <property type="entry name" value="IG_LIKE"/>
    <property type="match status" value="10"/>
</dbReference>
<protein>
    <recommendedName>
        <fullName evidence="4">Ig-like domain-containing protein</fullName>
    </recommendedName>
</protein>
<feature type="domain" description="Ig-like" evidence="4">
    <location>
        <begin position="509"/>
        <end position="601"/>
    </location>
</feature>
<keyword evidence="3" id="KW-0393">Immunoglobulin domain</keyword>
<feature type="domain" description="Ig-like" evidence="4">
    <location>
        <begin position="420"/>
        <end position="504"/>
    </location>
</feature>
<evidence type="ECO:0000313" key="6">
    <source>
        <dbReference type="Proteomes" id="UP001152759"/>
    </source>
</evidence>
<dbReference type="InterPro" id="IPR007110">
    <property type="entry name" value="Ig-like_dom"/>
</dbReference>
<dbReference type="FunFam" id="2.60.40.10:FF:000032">
    <property type="entry name" value="palladin isoform X1"/>
    <property type="match status" value="5"/>
</dbReference>
<dbReference type="GO" id="GO:0005886">
    <property type="term" value="C:plasma membrane"/>
    <property type="evidence" value="ECO:0007669"/>
    <property type="project" value="TreeGrafter"/>
</dbReference>
<feature type="domain" description="Ig-like" evidence="4">
    <location>
        <begin position="986"/>
        <end position="1075"/>
    </location>
</feature>
<dbReference type="Pfam" id="PF13927">
    <property type="entry name" value="Ig_3"/>
    <property type="match status" value="3"/>
</dbReference>
<evidence type="ECO:0000259" key="4">
    <source>
        <dbReference type="PROSITE" id="PS50835"/>
    </source>
</evidence>
<dbReference type="PRINTS" id="PR01832">
    <property type="entry name" value="VEGFRECEPTOR"/>
</dbReference>
<dbReference type="SMART" id="SM00408">
    <property type="entry name" value="IGc2"/>
    <property type="match status" value="10"/>
</dbReference>
<keyword evidence="6" id="KW-1185">Reference proteome</keyword>
<evidence type="ECO:0000313" key="5">
    <source>
        <dbReference type="EMBL" id="CAH0750561.1"/>
    </source>
</evidence>
<dbReference type="SMART" id="SM00406">
    <property type="entry name" value="IGv"/>
    <property type="match status" value="3"/>
</dbReference>
<keyword evidence="2" id="KW-1015">Disulfide bond</keyword>
<reference evidence="5" key="1">
    <citation type="submission" date="2021-12" db="EMBL/GenBank/DDBJ databases">
        <authorList>
            <person name="King R."/>
        </authorList>
    </citation>
    <scope>NUCLEOTIDE SEQUENCE</scope>
</reference>
<feature type="non-terminal residue" evidence="5">
    <location>
        <position position="1"/>
    </location>
</feature>
<keyword evidence="1" id="KW-0732">Signal</keyword>
<organism evidence="5 6">
    <name type="scientific">Bemisia tabaci</name>
    <name type="common">Sweetpotato whitefly</name>
    <name type="synonym">Aleurodes tabaci</name>
    <dbReference type="NCBI Taxonomy" id="7038"/>
    <lineage>
        <taxon>Eukaryota</taxon>
        <taxon>Metazoa</taxon>
        <taxon>Ecdysozoa</taxon>
        <taxon>Arthropoda</taxon>
        <taxon>Hexapoda</taxon>
        <taxon>Insecta</taxon>
        <taxon>Pterygota</taxon>
        <taxon>Neoptera</taxon>
        <taxon>Paraneoptera</taxon>
        <taxon>Hemiptera</taxon>
        <taxon>Sternorrhyncha</taxon>
        <taxon>Aleyrodoidea</taxon>
        <taxon>Aleyrodidae</taxon>
        <taxon>Aleyrodinae</taxon>
        <taxon>Bemisia</taxon>
    </lineage>
</organism>
<feature type="domain" description="Ig-like" evidence="4">
    <location>
        <begin position="891"/>
        <end position="981"/>
    </location>
</feature>
<dbReference type="CDD" id="cd00096">
    <property type="entry name" value="Ig"/>
    <property type="match status" value="3"/>
</dbReference>
<dbReference type="PANTHER" id="PTHR45080">
    <property type="entry name" value="CONTACTIN 5"/>
    <property type="match status" value="1"/>
</dbReference>
<evidence type="ECO:0000256" key="2">
    <source>
        <dbReference type="ARBA" id="ARBA00023157"/>
    </source>
</evidence>
<dbReference type="InterPro" id="IPR013783">
    <property type="entry name" value="Ig-like_fold"/>
</dbReference>
<feature type="domain" description="Ig-like" evidence="4">
    <location>
        <begin position="227"/>
        <end position="319"/>
    </location>
</feature>